<feature type="compositionally biased region" description="Basic and acidic residues" evidence="1">
    <location>
        <begin position="317"/>
        <end position="328"/>
    </location>
</feature>
<feature type="compositionally biased region" description="Pro residues" evidence="1">
    <location>
        <begin position="1"/>
        <end position="19"/>
    </location>
</feature>
<evidence type="ECO:0000256" key="1">
    <source>
        <dbReference type="SAM" id="MobiDB-lite"/>
    </source>
</evidence>
<reference evidence="2 3" key="1">
    <citation type="submission" date="2023-11" db="EMBL/GenBank/DDBJ databases">
        <title>An acidophilic fungus is an integral part of prey digestion in a carnivorous sundew plant.</title>
        <authorList>
            <person name="Tsai I.J."/>
        </authorList>
    </citation>
    <scope>NUCLEOTIDE SEQUENCE [LARGE SCALE GENOMIC DNA]</scope>
    <source>
        <strain evidence="2">169a</strain>
    </source>
</reference>
<organism evidence="2 3">
    <name type="scientific">Acrodontium crateriforme</name>
    <dbReference type="NCBI Taxonomy" id="150365"/>
    <lineage>
        <taxon>Eukaryota</taxon>
        <taxon>Fungi</taxon>
        <taxon>Dikarya</taxon>
        <taxon>Ascomycota</taxon>
        <taxon>Pezizomycotina</taxon>
        <taxon>Dothideomycetes</taxon>
        <taxon>Dothideomycetidae</taxon>
        <taxon>Mycosphaerellales</taxon>
        <taxon>Teratosphaeriaceae</taxon>
        <taxon>Acrodontium</taxon>
    </lineage>
</organism>
<accession>A0AAQ3R3A6</accession>
<name>A0AAQ3R3A6_9PEZI</name>
<keyword evidence="3" id="KW-1185">Reference proteome</keyword>
<evidence type="ECO:0000313" key="2">
    <source>
        <dbReference type="EMBL" id="WPG99360.1"/>
    </source>
</evidence>
<sequence>MTSTPPPPSECARTPPTPLHGPRYDSYEPYSPRRSKRSSAHSNPYSSFNSDRSPRAPRDSTPPPTLKHTRFARAPAQLSSPPSSPISPVRHAVHKTPRKTPLSARRFAAGAYADSDHGGPSNSRLSIDPVAMLPTPSKTPSKKRHVPTPQSTARILSFQPNHINDAMPSARKIKKHNHSIGFDLYDEDREAKTSKIKVFTDTNARIPEMDDTEENPFLGPKVRPQRRSSRKSKAELESDAKLKEAVKNGEGVLFAFRGKKILRKFVSEDDDEETSSVGSDLGTSLEHRMLTHQAGAAAGRPLTRSSVKPRLLFPSEDDLRARDARADYVDEEALTDIEVPAAHNPQSTIRSSKSDKGPAFSKLTPSFEDDSEADPISLSTETAVPRKANKKRSPFDSWQRTKGGVKRPNDSVAEGPQKRTRTATNDTPT</sequence>
<dbReference type="Proteomes" id="UP001303373">
    <property type="component" value="Chromosome 3"/>
</dbReference>
<gene>
    <name evidence="2" type="ORF">R9X50_00217400</name>
</gene>
<dbReference type="AlphaFoldDB" id="A0AAQ3R3A6"/>
<evidence type="ECO:0000313" key="3">
    <source>
        <dbReference type="Proteomes" id="UP001303373"/>
    </source>
</evidence>
<feature type="region of interest" description="Disordered" evidence="1">
    <location>
        <begin position="1"/>
        <end position="161"/>
    </location>
</feature>
<feature type="compositionally biased region" description="Polar residues" evidence="1">
    <location>
        <begin position="40"/>
        <end position="51"/>
    </location>
</feature>
<feature type="region of interest" description="Disordered" evidence="1">
    <location>
        <begin position="267"/>
        <end position="429"/>
    </location>
</feature>
<protein>
    <submittedName>
        <fullName evidence="2">Uncharacterized protein</fullName>
    </submittedName>
</protein>
<feature type="region of interest" description="Disordered" evidence="1">
    <location>
        <begin position="206"/>
        <end position="239"/>
    </location>
</feature>
<proteinExistence type="predicted"/>
<feature type="compositionally biased region" description="Polar residues" evidence="1">
    <location>
        <begin position="148"/>
        <end position="161"/>
    </location>
</feature>
<dbReference type="EMBL" id="CP138582">
    <property type="protein sequence ID" value="WPG99360.1"/>
    <property type="molecule type" value="Genomic_DNA"/>
</dbReference>